<dbReference type="AlphaFoldDB" id="A0A9Q3UQY2"/>
<protein>
    <submittedName>
        <fullName evidence="3">IS630 family transposase</fullName>
    </submittedName>
</protein>
<dbReference type="Proteomes" id="UP001107960">
    <property type="component" value="Unassembled WGS sequence"/>
</dbReference>
<proteinExistence type="predicted"/>
<evidence type="ECO:0000313" key="6">
    <source>
        <dbReference type="Proteomes" id="UP001107960"/>
    </source>
</evidence>
<organism evidence="3 6">
    <name type="scientific">Chryseobacterium muglaense</name>
    <dbReference type="NCBI Taxonomy" id="2893752"/>
    <lineage>
        <taxon>Bacteria</taxon>
        <taxon>Pseudomonadati</taxon>
        <taxon>Bacteroidota</taxon>
        <taxon>Flavobacteriia</taxon>
        <taxon>Flavobacteriales</taxon>
        <taxon>Weeksellaceae</taxon>
        <taxon>Chryseobacterium group</taxon>
        <taxon>Chryseobacterium</taxon>
    </lineage>
</organism>
<reference evidence="3" key="1">
    <citation type="submission" date="2021-11" db="EMBL/GenBank/DDBJ databases">
        <title>Description of novel Chryseobacterium species.</title>
        <authorList>
            <person name="Saticioglu I.B."/>
            <person name="Ay H."/>
            <person name="Altun S."/>
            <person name="Duman M."/>
        </authorList>
    </citation>
    <scope>NUCLEOTIDE SEQUENCE</scope>
    <source>
        <strain evidence="3">C-39</strain>
    </source>
</reference>
<dbReference type="EMBL" id="JAJJML010000001">
    <property type="protein sequence ID" value="MCC9033979.1"/>
    <property type="molecule type" value="Genomic_DNA"/>
</dbReference>
<evidence type="ECO:0000259" key="1">
    <source>
        <dbReference type="Pfam" id="PF13358"/>
    </source>
</evidence>
<sequence>MRKKRCEIEFRKSKEEIKYLKHLHSIDYIDLYFGDASHFSTVPNVPYAWQTKDDPVLLPSDRSKSWSVLGLMTPCSKLFQRTYEGSVNSQIMIDFLDEFCEKITKKTVIILDNAPIHKSKIFTVKVKEWEERDLIIYFIPPYSPELNLIEILWRFVKYQWLPFDAFTNFVSLKKHLNEILDNFGSKYMINFS</sequence>
<dbReference type="EMBL" id="JAJJML010000001">
    <property type="protein sequence ID" value="MCC9033514.1"/>
    <property type="molecule type" value="Genomic_DNA"/>
</dbReference>
<dbReference type="Pfam" id="PF13358">
    <property type="entry name" value="DDE_3"/>
    <property type="match status" value="1"/>
</dbReference>
<dbReference type="EMBL" id="JAJJML010000001">
    <property type="protein sequence ID" value="MCC9035280.1"/>
    <property type="molecule type" value="Genomic_DNA"/>
</dbReference>
<dbReference type="Gene3D" id="3.30.420.10">
    <property type="entry name" value="Ribonuclease H-like superfamily/Ribonuclease H"/>
    <property type="match status" value="1"/>
</dbReference>
<dbReference type="NCBIfam" id="NF033545">
    <property type="entry name" value="transpos_IS630"/>
    <property type="match status" value="1"/>
</dbReference>
<feature type="domain" description="Tc1-like transposase DDE" evidence="1">
    <location>
        <begin position="30"/>
        <end position="171"/>
    </location>
</feature>
<evidence type="ECO:0000313" key="3">
    <source>
        <dbReference type="EMBL" id="MCC9033514.1"/>
    </source>
</evidence>
<gene>
    <name evidence="2" type="ORF">LNP80_01895</name>
    <name evidence="3" type="ORF">LNP80_04495</name>
    <name evidence="4" type="ORF">LNP80_06855</name>
    <name evidence="5" type="ORF">LNP80_13585</name>
</gene>
<evidence type="ECO:0000313" key="2">
    <source>
        <dbReference type="EMBL" id="MCC9033009.1"/>
    </source>
</evidence>
<dbReference type="GO" id="GO:0003676">
    <property type="term" value="F:nucleic acid binding"/>
    <property type="evidence" value="ECO:0007669"/>
    <property type="project" value="InterPro"/>
</dbReference>
<accession>A0A9Q3UQY2</accession>
<dbReference type="EMBL" id="JAJJML010000001">
    <property type="protein sequence ID" value="MCC9033009.1"/>
    <property type="molecule type" value="Genomic_DNA"/>
</dbReference>
<comment type="caution">
    <text evidence="3">The sequence shown here is derived from an EMBL/GenBank/DDBJ whole genome shotgun (WGS) entry which is preliminary data.</text>
</comment>
<evidence type="ECO:0000313" key="5">
    <source>
        <dbReference type="EMBL" id="MCC9035280.1"/>
    </source>
</evidence>
<dbReference type="InterPro" id="IPR047655">
    <property type="entry name" value="Transpos_IS630-like"/>
</dbReference>
<evidence type="ECO:0000313" key="4">
    <source>
        <dbReference type="EMBL" id="MCC9033979.1"/>
    </source>
</evidence>
<dbReference type="InterPro" id="IPR038717">
    <property type="entry name" value="Tc1-like_DDE_dom"/>
</dbReference>
<name>A0A9Q3UQY2_9FLAO</name>
<dbReference type="InterPro" id="IPR036397">
    <property type="entry name" value="RNaseH_sf"/>
</dbReference>
<dbReference type="RefSeq" id="WP_228460004.1">
    <property type="nucleotide sequence ID" value="NZ_JACXXP010000090.1"/>
</dbReference>